<dbReference type="Pfam" id="PF03702">
    <property type="entry name" value="AnmK"/>
    <property type="match status" value="1"/>
</dbReference>
<evidence type="ECO:0000313" key="1">
    <source>
        <dbReference type="EMBL" id="CUS56061.1"/>
    </source>
</evidence>
<dbReference type="NCBIfam" id="NF007141">
    <property type="entry name" value="PRK09585.1-5"/>
    <property type="match status" value="1"/>
</dbReference>
<accession>A0A160TYI0</accession>
<dbReference type="SUPFAM" id="SSF53067">
    <property type="entry name" value="Actin-like ATPase domain"/>
    <property type="match status" value="1"/>
</dbReference>
<dbReference type="HAMAP" id="MF_01270">
    <property type="entry name" value="AnhMurNAc_kinase"/>
    <property type="match status" value="1"/>
</dbReference>
<dbReference type="GO" id="GO:0016301">
    <property type="term" value="F:kinase activity"/>
    <property type="evidence" value="ECO:0007669"/>
    <property type="project" value="UniProtKB-KW"/>
</dbReference>
<name>A0A160TYI0_9ZZZZ</name>
<dbReference type="Gene3D" id="3.30.420.40">
    <property type="match status" value="2"/>
</dbReference>
<proteinExistence type="inferred from homology"/>
<dbReference type="PANTHER" id="PTHR30605">
    <property type="entry name" value="ANHYDRO-N-ACETYLMURAMIC ACID KINASE"/>
    <property type="match status" value="1"/>
</dbReference>
<dbReference type="EC" id="2.7.1.-" evidence="1"/>
<dbReference type="AlphaFoldDB" id="A0A160TYI0"/>
<protein>
    <submittedName>
        <fullName evidence="1">Anhydro-N-acetylmuramic acid kinase</fullName>
        <ecNumber evidence="1">2.7.1.-</ecNumber>
    </submittedName>
</protein>
<organism evidence="1">
    <name type="scientific">hydrothermal vent metagenome</name>
    <dbReference type="NCBI Taxonomy" id="652676"/>
    <lineage>
        <taxon>unclassified sequences</taxon>
        <taxon>metagenomes</taxon>
        <taxon>ecological metagenomes</taxon>
    </lineage>
</organism>
<dbReference type="GO" id="GO:0006040">
    <property type="term" value="P:amino sugar metabolic process"/>
    <property type="evidence" value="ECO:0007669"/>
    <property type="project" value="InterPro"/>
</dbReference>
<gene>
    <name evidence="1" type="ORF">MGWOODY_Hyp64</name>
</gene>
<dbReference type="GO" id="GO:0009254">
    <property type="term" value="P:peptidoglycan turnover"/>
    <property type="evidence" value="ECO:0007669"/>
    <property type="project" value="InterPro"/>
</dbReference>
<dbReference type="GO" id="GO:0016773">
    <property type="term" value="F:phosphotransferase activity, alcohol group as acceptor"/>
    <property type="evidence" value="ECO:0007669"/>
    <property type="project" value="InterPro"/>
</dbReference>
<dbReference type="GO" id="GO:0005524">
    <property type="term" value="F:ATP binding"/>
    <property type="evidence" value="ECO:0007669"/>
    <property type="project" value="InterPro"/>
</dbReference>
<keyword evidence="1" id="KW-0808">Transferase</keyword>
<dbReference type="PANTHER" id="PTHR30605:SF0">
    <property type="entry name" value="ANHYDRO-N-ACETYLMURAMIC ACID KINASE"/>
    <property type="match status" value="1"/>
</dbReference>
<keyword evidence="1" id="KW-0418">Kinase</keyword>
<dbReference type="InterPro" id="IPR005338">
    <property type="entry name" value="Anhydro_N_Ac-Mur_kinase"/>
</dbReference>
<sequence>MNSVSEKSEPYWVAGFMSGTSLDAVDAALILTDGEKVLEFGATAERKYAPEERAALQRATDAARAWNWVGPQPDGVFNAACSVVTRTHFETWEQLLATWTGPAPRLAGVHGQTVLHRAPKGNQAGATLQLIDGPAMQAALGVALAYDFRSNDVAAGGQGAPLAPAYHAALLERLGGDAACVLNLGGVANITARMSSGSLVAFDTGPANGPIDEWIEGHGLGTHDEGGCFAGAGRVHDGLLVQLLDHDWFDQPPPKSLDRYDFNASMVRGLSVEDGAATLTEFTARAVAIGLSQLPEYPARLIVCGGGRHNPVLMAALARAAGCEVHSAEAVGWRGDSIEAEAFAFLAARTARGLPISWPSTTGVPAPMRGGKLIF</sequence>
<dbReference type="InterPro" id="IPR043129">
    <property type="entry name" value="ATPase_NBD"/>
</dbReference>
<dbReference type="EMBL" id="CZQD01000017">
    <property type="protein sequence ID" value="CUS56061.1"/>
    <property type="molecule type" value="Genomic_DNA"/>
</dbReference>
<reference evidence="1" key="1">
    <citation type="submission" date="2015-10" db="EMBL/GenBank/DDBJ databases">
        <authorList>
            <person name="Gilbert D.G."/>
        </authorList>
    </citation>
    <scope>NUCLEOTIDE SEQUENCE</scope>
</reference>